<dbReference type="EMBL" id="BMAR01000043">
    <property type="protein sequence ID" value="GFR51042.1"/>
    <property type="molecule type" value="Genomic_DNA"/>
</dbReference>
<feature type="chain" id="PRO_5042239507" evidence="1">
    <location>
        <begin position="25"/>
        <end position="225"/>
    </location>
</feature>
<feature type="signal peptide" evidence="1">
    <location>
        <begin position="1"/>
        <end position="24"/>
    </location>
</feature>
<evidence type="ECO:0000313" key="2">
    <source>
        <dbReference type="EMBL" id="GFR51042.1"/>
    </source>
</evidence>
<name>A0AAD3E216_9CHLO</name>
<proteinExistence type="predicted"/>
<evidence type="ECO:0000256" key="1">
    <source>
        <dbReference type="SAM" id="SignalP"/>
    </source>
</evidence>
<organism evidence="2 3">
    <name type="scientific">Astrephomene gubernaculifera</name>
    <dbReference type="NCBI Taxonomy" id="47775"/>
    <lineage>
        <taxon>Eukaryota</taxon>
        <taxon>Viridiplantae</taxon>
        <taxon>Chlorophyta</taxon>
        <taxon>core chlorophytes</taxon>
        <taxon>Chlorophyceae</taxon>
        <taxon>CS clade</taxon>
        <taxon>Chlamydomonadales</taxon>
        <taxon>Astrephomenaceae</taxon>
        <taxon>Astrephomene</taxon>
    </lineage>
</organism>
<protein>
    <submittedName>
        <fullName evidence="2">Uncharacterized protein</fullName>
    </submittedName>
</protein>
<keyword evidence="3" id="KW-1185">Reference proteome</keyword>
<dbReference type="AlphaFoldDB" id="A0AAD3E216"/>
<accession>A0AAD3E216</accession>
<dbReference type="Proteomes" id="UP001054857">
    <property type="component" value="Unassembled WGS sequence"/>
</dbReference>
<keyword evidence="1" id="KW-0732">Signal</keyword>
<sequence>MKLAAGCAIVLVVLALALPTRVAAAKRRPPPPDVPFPPSFPPPPPPIQYDDLWALAARGPSDPTGNSTVPGACRRLLGAPRPEALSRKKCKPERQFSWVPTIKEPRYVDVRFEVKATITVGRVGGMKVLLLNKGSLQPVISSIELMVTPKNTTGYMPLLLYKGGADQDLHCPATITFPLELPPASASLGDATVLGARVNVSNGAVDDKTFLPSISAVGLMVARLT</sequence>
<reference evidence="2 3" key="1">
    <citation type="journal article" date="2021" name="Sci. Rep.">
        <title>Genome sequencing of the multicellular alga Astrephomene provides insights into convergent evolution of germ-soma differentiation.</title>
        <authorList>
            <person name="Yamashita S."/>
            <person name="Yamamoto K."/>
            <person name="Matsuzaki R."/>
            <person name="Suzuki S."/>
            <person name="Yamaguchi H."/>
            <person name="Hirooka S."/>
            <person name="Minakuchi Y."/>
            <person name="Miyagishima S."/>
            <person name="Kawachi M."/>
            <person name="Toyoda A."/>
            <person name="Nozaki H."/>
        </authorList>
    </citation>
    <scope>NUCLEOTIDE SEQUENCE [LARGE SCALE GENOMIC DNA]</scope>
    <source>
        <strain evidence="2 3">NIES-4017</strain>
    </source>
</reference>
<evidence type="ECO:0000313" key="3">
    <source>
        <dbReference type="Proteomes" id="UP001054857"/>
    </source>
</evidence>
<gene>
    <name evidence="2" type="ORF">Agub_g13371</name>
</gene>
<comment type="caution">
    <text evidence="2">The sequence shown here is derived from an EMBL/GenBank/DDBJ whole genome shotgun (WGS) entry which is preliminary data.</text>
</comment>